<name>A0A165MJB5_EXIGL</name>
<sequence length="377" mass="41290">MSATTADQIQEVQNALLALADAYKDVDDALSEDGYTAPLLHSVQPQSIDASASPTQSDEFDPQLLEDGEIAEDDDVIVGEDGLVEAAGASEECDRRNDNAAAIGDVLPARLASQSLTCFPIPLRQAFNPSEPTCNALQEHDETELSALRQRTQELTEQLTTLVSTKNTQTSELEELKAQFAALTAAHATVISENNSMRQQHFAVVQYKTRAIEALVAAGGKLKLELNTLSGRLQEAETITKSIEGLVSHYGSLDMPVKLALLEKELSEGQIVKAQVQGLHASNQDYSEQIRKLQADMSTMNEEKRRAEEELQRLKGGSQEVPQRPPLGNSNTPIIARSLSQVSSSSRYDLFWGSDSCRVLVERRMISRCKRRLPLTA</sequence>
<evidence type="ECO:0000313" key="2">
    <source>
        <dbReference type="EMBL" id="KZV99350.1"/>
    </source>
</evidence>
<dbReference type="AlphaFoldDB" id="A0A165MJB5"/>
<proteinExistence type="predicted"/>
<dbReference type="InParanoid" id="A0A165MJB5"/>
<reference evidence="2 3" key="1">
    <citation type="journal article" date="2016" name="Mol. Biol. Evol.">
        <title>Comparative Genomics of Early-Diverging Mushroom-Forming Fungi Provides Insights into the Origins of Lignocellulose Decay Capabilities.</title>
        <authorList>
            <person name="Nagy L.G."/>
            <person name="Riley R."/>
            <person name="Tritt A."/>
            <person name="Adam C."/>
            <person name="Daum C."/>
            <person name="Floudas D."/>
            <person name="Sun H."/>
            <person name="Yadav J.S."/>
            <person name="Pangilinan J."/>
            <person name="Larsson K.H."/>
            <person name="Matsuura K."/>
            <person name="Barry K."/>
            <person name="Labutti K."/>
            <person name="Kuo R."/>
            <person name="Ohm R.A."/>
            <person name="Bhattacharya S.S."/>
            <person name="Shirouzu T."/>
            <person name="Yoshinaga Y."/>
            <person name="Martin F.M."/>
            <person name="Grigoriev I.V."/>
            <person name="Hibbett D.S."/>
        </authorList>
    </citation>
    <scope>NUCLEOTIDE SEQUENCE [LARGE SCALE GENOMIC DNA]</scope>
    <source>
        <strain evidence="2 3">HHB12029</strain>
    </source>
</reference>
<dbReference type="Proteomes" id="UP000077266">
    <property type="component" value="Unassembled WGS sequence"/>
</dbReference>
<dbReference type="EMBL" id="KV425910">
    <property type="protein sequence ID" value="KZV99350.1"/>
    <property type="molecule type" value="Genomic_DNA"/>
</dbReference>
<evidence type="ECO:0000313" key="3">
    <source>
        <dbReference type="Proteomes" id="UP000077266"/>
    </source>
</evidence>
<feature type="region of interest" description="Disordered" evidence="1">
    <location>
        <begin position="299"/>
        <end position="333"/>
    </location>
</feature>
<organism evidence="2 3">
    <name type="scientific">Exidia glandulosa HHB12029</name>
    <dbReference type="NCBI Taxonomy" id="1314781"/>
    <lineage>
        <taxon>Eukaryota</taxon>
        <taxon>Fungi</taxon>
        <taxon>Dikarya</taxon>
        <taxon>Basidiomycota</taxon>
        <taxon>Agaricomycotina</taxon>
        <taxon>Agaricomycetes</taxon>
        <taxon>Auriculariales</taxon>
        <taxon>Exidiaceae</taxon>
        <taxon>Exidia</taxon>
    </lineage>
</organism>
<feature type="compositionally biased region" description="Basic and acidic residues" evidence="1">
    <location>
        <begin position="301"/>
        <end position="313"/>
    </location>
</feature>
<protein>
    <submittedName>
        <fullName evidence="2">Uncharacterized protein</fullName>
    </submittedName>
</protein>
<accession>A0A165MJB5</accession>
<gene>
    <name evidence="2" type="ORF">EXIGLDRAFT_233841</name>
</gene>
<evidence type="ECO:0000256" key="1">
    <source>
        <dbReference type="SAM" id="MobiDB-lite"/>
    </source>
</evidence>
<keyword evidence="3" id="KW-1185">Reference proteome</keyword>